<evidence type="ECO:0000313" key="2">
    <source>
        <dbReference type="EMBL" id="POG77229.1"/>
    </source>
</evidence>
<dbReference type="EMBL" id="AUPC02000042">
    <property type="protein sequence ID" value="POG77229.1"/>
    <property type="molecule type" value="Genomic_DNA"/>
</dbReference>
<evidence type="ECO:0000256" key="1">
    <source>
        <dbReference type="SAM" id="SignalP"/>
    </source>
</evidence>
<dbReference type="AlphaFoldDB" id="A0A2P4QHV8"/>
<dbReference type="Proteomes" id="UP000018888">
    <property type="component" value="Unassembled WGS sequence"/>
</dbReference>
<proteinExistence type="predicted"/>
<comment type="caution">
    <text evidence="2">The sequence shown here is derived from an EMBL/GenBank/DDBJ whole genome shotgun (WGS) entry which is preliminary data.</text>
</comment>
<evidence type="ECO:0000313" key="3">
    <source>
        <dbReference type="Proteomes" id="UP000018888"/>
    </source>
</evidence>
<feature type="signal peptide" evidence="1">
    <location>
        <begin position="1"/>
        <end position="19"/>
    </location>
</feature>
<organism evidence="2 3">
    <name type="scientific">Rhizophagus irregularis (strain DAOM 181602 / DAOM 197198 / MUCL 43194)</name>
    <name type="common">Arbuscular mycorrhizal fungus</name>
    <name type="synonym">Glomus intraradices</name>
    <dbReference type="NCBI Taxonomy" id="747089"/>
    <lineage>
        <taxon>Eukaryota</taxon>
        <taxon>Fungi</taxon>
        <taxon>Fungi incertae sedis</taxon>
        <taxon>Mucoromycota</taxon>
        <taxon>Glomeromycotina</taxon>
        <taxon>Glomeromycetes</taxon>
        <taxon>Glomerales</taxon>
        <taxon>Glomeraceae</taxon>
        <taxon>Rhizophagus</taxon>
    </lineage>
</organism>
<reference evidence="2 3" key="1">
    <citation type="journal article" date="2013" name="Proc. Natl. Acad. Sci. U.S.A.">
        <title>Genome of an arbuscular mycorrhizal fungus provides insight into the oldest plant symbiosis.</title>
        <authorList>
            <person name="Tisserant E."/>
            <person name="Malbreil M."/>
            <person name="Kuo A."/>
            <person name="Kohler A."/>
            <person name="Symeonidi A."/>
            <person name="Balestrini R."/>
            <person name="Charron P."/>
            <person name="Duensing N."/>
            <person name="Frei Dit Frey N."/>
            <person name="Gianinazzi-Pearson V."/>
            <person name="Gilbert L.B."/>
            <person name="Handa Y."/>
            <person name="Herr J.R."/>
            <person name="Hijri M."/>
            <person name="Koul R."/>
            <person name="Kawaguchi M."/>
            <person name="Krajinski F."/>
            <person name="Lammers P.J."/>
            <person name="Masclaux F.G."/>
            <person name="Murat C."/>
            <person name="Morin E."/>
            <person name="Ndikumana S."/>
            <person name="Pagni M."/>
            <person name="Petitpierre D."/>
            <person name="Requena N."/>
            <person name="Rosikiewicz P."/>
            <person name="Riley R."/>
            <person name="Saito K."/>
            <person name="San Clemente H."/>
            <person name="Shapiro H."/>
            <person name="van Tuinen D."/>
            <person name="Becard G."/>
            <person name="Bonfante P."/>
            <person name="Paszkowski U."/>
            <person name="Shachar-Hill Y.Y."/>
            <person name="Tuskan G.A."/>
            <person name="Young P.W."/>
            <person name="Sanders I.R."/>
            <person name="Henrissat B."/>
            <person name="Rensing S.A."/>
            <person name="Grigoriev I.V."/>
            <person name="Corradi N."/>
            <person name="Roux C."/>
            <person name="Martin F."/>
        </authorList>
    </citation>
    <scope>NUCLEOTIDE SEQUENCE [LARGE SCALE GENOMIC DNA]</scope>
    <source>
        <strain evidence="2 3">DAOM 197198</strain>
    </source>
</reference>
<sequence>MFAQLYIIYFFFLVSAVVGVPVENLQNQTSSTVSLLGKVIPTKPTCTDPIYRKYKSSACVTRKTVRVSCESYDLPGTVVDTNFYCADGESCIDMTSNDAICVNENINSVREWENNHVDGRVCSEPVLLVKPPTKYDDNPSANEYTELTNNYSFTIKKENFSHYMRFCFVAGTSEEVQAVGALGYVFL</sequence>
<gene>
    <name evidence="2" type="ORF">GLOIN_2v1768023</name>
</gene>
<dbReference type="VEuPathDB" id="FungiDB:RhiirFUN_023533"/>
<reference evidence="2 3" key="2">
    <citation type="journal article" date="2018" name="New Phytol.">
        <title>High intraspecific genome diversity in the model arbuscular mycorrhizal symbiont Rhizophagus irregularis.</title>
        <authorList>
            <person name="Chen E.C.H."/>
            <person name="Morin E."/>
            <person name="Beaudet D."/>
            <person name="Noel J."/>
            <person name="Yildirir G."/>
            <person name="Ndikumana S."/>
            <person name="Charron P."/>
            <person name="St-Onge C."/>
            <person name="Giorgi J."/>
            <person name="Kruger M."/>
            <person name="Marton T."/>
            <person name="Ropars J."/>
            <person name="Grigoriev I.V."/>
            <person name="Hainaut M."/>
            <person name="Henrissat B."/>
            <person name="Roux C."/>
            <person name="Martin F."/>
            <person name="Corradi N."/>
        </authorList>
    </citation>
    <scope>NUCLEOTIDE SEQUENCE [LARGE SCALE GENOMIC DNA]</scope>
    <source>
        <strain evidence="2 3">DAOM 197198</strain>
    </source>
</reference>
<protein>
    <submittedName>
        <fullName evidence="2">Uncharacterized protein</fullName>
    </submittedName>
</protein>
<keyword evidence="3" id="KW-1185">Reference proteome</keyword>
<accession>A0A2P4QHV8</accession>
<keyword evidence="1" id="KW-0732">Signal</keyword>
<feature type="chain" id="PRO_5015166683" evidence="1">
    <location>
        <begin position="20"/>
        <end position="187"/>
    </location>
</feature>
<name>A0A2P4QHV8_RHIID</name>